<keyword evidence="2" id="KW-1185">Reference proteome</keyword>
<reference evidence="2" key="1">
    <citation type="journal article" date="2019" name="Int. J. Syst. Evol. Microbiol.">
        <title>The Global Catalogue of Microorganisms (GCM) 10K type strain sequencing project: providing services to taxonomists for standard genome sequencing and annotation.</title>
        <authorList>
            <consortium name="The Broad Institute Genomics Platform"/>
            <consortium name="The Broad Institute Genome Sequencing Center for Infectious Disease"/>
            <person name="Wu L."/>
            <person name="Ma J."/>
        </authorList>
    </citation>
    <scope>NUCLEOTIDE SEQUENCE [LARGE SCALE GENOMIC DNA]</scope>
    <source>
        <strain evidence="2">KCTC 12861</strain>
    </source>
</reference>
<dbReference type="EMBL" id="BMXE01000002">
    <property type="protein sequence ID" value="GHB26380.1"/>
    <property type="molecule type" value="Genomic_DNA"/>
</dbReference>
<name>A0ABQ3E532_9HYPH</name>
<dbReference type="RefSeq" id="WP_189435984.1">
    <property type="nucleotide sequence ID" value="NZ_BMXE01000002.1"/>
</dbReference>
<gene>
    <name evidence="1" type="ORF">GCM10007094_13330</name>
</gene>
<organism evidence="1 2">
    <name type="scientific">Pseudovibrio japonicus</name>
    <dbReference type="NCBI Taxonomy" id="366534"/>
    <lineage>
        <taxon>Bacteria</taxon>
        <taxon>Pseudomonadati</taxon>
        <taxon>Pseudomonadota</taxon>
        <taxon>Alphaproteobacteria</taxon>
        <taxon>Hyphomicrobiales</taxon>
        <taxon>Stappiaceae</taxon>
        <taxon>Pseudovibrio</taxon>
    </lineage>
</organism>
<dbReference type="Proteomes" id="UP000637980">
    <property type="component" value="Unassembled WGS sequence"/>
</dbReference>
<accession>A0ABQ3E532</accession>
<evidence type="ECO:0000313" key="2">
    <source>
        <dbReference type="Proteomes" id="UP000637980"/>
    </source>
</evidence>
<evidence type="ECO:0000313" key="1">
    <source>
        <dbReference type="EMBL" id="GHB26380.1"/>
    </source>
</evidence>
<comment type="caution">
    <text evidence="1">The sequence shown here is derived from an EMBL/GenBank/DDBJ whole genome shotgun (WGS) entry which is preliminary data.</text>
</comment>
<proteinExistence type="predicted"/>
<sequence>MDYRGTYNEFRDALRAFESGWDRAKYNEGGIQDEQLNELAGGSVQDFYPNRDSWGDLDDDQWNAMSYRSMNAFGFVGYQFGEALLIDLGYYDHDVFYGNGAVSNSWDGSWTGKNNVQSLDDFMTPEAQEVAIQEAFGYHLQIIEIGLSNSGRMLDDFIGREFTYQQDDQQVSVTLTLTGILAAAHMSGAYSALAVLLGGDQAKDESRSLILQSMKQFGAYESPSLHEIINFFQDNLTGRKDESDALPHTGVPKEEADVVITWSYGEQKIVHGFDTRNGVIFVDWISSDQLEITETADGVLFSIPSNGGQTLLLSGVTFADLTMANFSIQDASAAGLIRGHIESSARSAALAATEKADDFHDGHHGHAGDVYKLGVESETQVITEFDSSSDMIHILEGVSGDHFQIREEDHDMPRKNVCIVITDEFGKTLSTTTFQDVRLSDLSLANFSVSEQSTFNEVAAAIGETAEVLTLGRGGGCELVYNNDGSNPPEVTGTTEQGGSRFRADVNADDIVGFNPETDELDFSGASERSLIVTKAPSGEIVIDSPWKSDAQIIQGITFHDVHIADFGVVEDEHLRQDLGGIVSWEHGMGPREDDTVYIRSHEYGLREVISDFDPATMKISFLYYGMRERLSVDETNDGLLVSTQPTGQSFLFEAISLDDLVPGHMEFHASQVMDDNLEAPFDLSQDQVTIVSRDNLLTARAPADEAMDGHQTRVEEPAQIAAVTRSQVPDDGVVAFTWAWGENRIITDFSPSAHKINIGWISADQISFTETEEGLLIALPSNGGQNLLLEGIYLDDLSAENFEVKDPSAMQEVRDLFEAADDSPLAAASADQRAAADPDPADMAPREFMLDWHWGKQDVVRNFNPEESTVNIRWLNDSQFEVEQTEDGVLFTLPGNGGRSLLLAGITAADLTVKNIRANDKNAQAKIDGFLANPERTADARTPTETNRLEVAAVSPAPRAASGTAEAVKHAAADTSHRAIGGETVHINWDWAAEEVIMNFDPATDTIDLGILNPSQVQIKESRNGVVIEVLDNGGHTYTLNGITLKDLSPVNFEARDISDLGLGKDMRAHQHRSSNREHHMT</sequence>
<protein>
    <submittedName>
        <fullName evidence="1">Uncharacterized protein</fullName>
    </submittedName>
</protein>